<sequence length="42" mass="4776">MPVTRLCCTNPVWDSSYESSVVAEVHEQTDIPDIQDQELARL</sequence>
<organism evidence="1 2">
    <name type="scientific">Yoonia vestfoldensis</name>
    <dbReference type="NCBI Taxonomy" id="245188"/>
    <lineage>
        <taxon>Bacteria</taxon>
        <taxon>Pseudomonadati</taxon>
        <taxon>Pseudomonadota</taxon>
        <taxon>Alphaproteobacteria</taxon>
        <taxon>Rhodobacterales</taxon>
        <taxon>Paracoccaceae</taxon>
        <taxon>Yoonia</taxon>
    </lineage>
</organism>
<evidence type="ECO:0000313" key="1">
    <source>
        <dbReference type="EMBL" id="ARU03165.1"/>
    </source>
</evidence>
<dbReference type="KEGG" id="lvs:LOKVESSMR4R_03942"/>
<keyword evidence="1" id="KW-0614">Plasmid</keyword>
<evidence type="ECO:0000313" key="2">
    <source>
        <dbReference type="Proteomes" id="UP000195273"/>
    </source>
</evidence>
<proteinExistence type="predicted"/>
<geneLocation type="plasmid" evidence="1 2">
    <name>pSMR4r-1</name>
</geneLocation>
<accession>A0A1Y0EHS8</accession>
<dbReference type="AlphaFoldDB" id="A0A1Y0EHS8"/>
<gene>
    <name evidence="1" type="ORF">LOKVESSMR4R_03942</name>
</gene>
<dbReference type="EMBL" id="CP021432">
    <property type="protein sequence ID" value="ARU03165.1"/>
    <property type="molecule type" value="Genomic_DNA"/>
</dbReference>
<reference evidence="1 2" key="1">
    <citation type="submission" date="2017-05" db="EMBL/GenBank/DDBJ databases">
        <title>Genome Sequence of Loktanella vestfoldensis Strain SMR4r Isolated from a Culture of the Diatom Skeletonema marinoi.</title>
        <authorList>
            <person name="Topel M."/>
            <person name="Pinder M.I.M."/>
            <person name="Johansson O.N."/>
            <person name="Kourtchenko O."/>
            <person name="Godhe A."/>
            <person name="Clarke A.K."/>
        </authorList>
    </citation>
    <scope>NUCLEOTIDE SEQUENCE [LARGE SCALE GENOMIC DNA]</scope>
    <source>
        <strain evidence="1 2">SMR4r</strain>
        <plasmid evidence="1 2">pSMR4r-1</plasmid>
    </source>
</reference>
<dbReference type="Proteomes" id="UP000195273">
    <property type="component" value="Plasmid pSMR4r-1"/>
</dbReference>
<keyword evidence="2" id="KW-1185">Reference proteome</keyword>
<protein>
    <submittedName>
        <fullName evidence="1">Uncharacterized protein</fullName>
    </submittedName>
</protein>
<name>A0A1Y0EHS8_9RHOB</name>